<dbReference type="EMBL" id="LXQA010626595">
    <property type="protein sequence ID" value="MCI62854.1"/>
    <property type="molecule type" value="Genomic_DNA"/>
</dbReference>
<dbReference type="AlphaFoldDB" id="A0A392TQC8"/>
<comment type="caution">
    <text evidence="2">The sequence shown here is derived from an EMBL/GenBank/DDBJ whole genome shotgun (WGS) entry which is preliminary data.</text>
</comment>
<feature type="domain" description="Retrovirus-related Pol polyprotein from transposon TNT 1-94-like beta-barrel" evidence="1">
    <location>
        <begin position="15"/>
        <end position="68"/>
    </location>
</feature>
<keyword evidence="3" id="KW-1185">Reference proteome</keyword>
<evidence type="ECO:0000259" key="1">
    <source>
        <dbReference type="Pfam" id="PF22936"/>
    </source>
</evidence>
<protein>
    <submittedName>
        <fullName evidence="2">Retrovirus-related Pol polyprotein from transposon TNT 1-94</fullName>
    </submittedName>
</protein>
<organism evidence="2 3">
    <name type="scientific">Trifolium medium</name>
    <dbReference type="NCBI Taxonomy" id="97028"/>
    <lineage>
        <taxon>Eukaryota</taxon>
        <taxon>Viridiplantae</taxon>
        <taxon>Streptophyta</taxon>
        <taxon>Embryophyta</taxon>
        <taxon>Tracheophyta</taxon>
        <taxon>Spermatophyta</taxon>
        <taxon>Magnoliopsida</taxon>
        <taxon>eudicotyledons</taxon>
        <taxon>Gunneridae</taxon>
        <taxon>Pentapetalae</taxon>
        <taxon>rosids</taxon>
        <taxon>fabids</taxon>
        <taxon>Fabales</taxon>
        <taxon>Fabaceae</taxon>
        <taxon>Papilionoideae</taxon>
        <taxon>50 kb inversion clade</taxon>
        <taxon>NPAAA clade</taxon>
        <taxon>Hologalegina</taxon>
        <taxon>IRL clade</taxon>
        <taxon>Trifolieae</taxon>
        <taxon>Trifolium</taxon>
    </lineage>
</organism>
<dbReference type="InterPro" id="IPR054722">
    <property type="entry name" value="PolX-like_BBD"/>
</dbReference>
<reference evidence="2 3" key="1">
    <citation type="journal article" date="2018" name="Front. Plant Sci.">
        <title>Red Clover (Trifolium pratense) and Zigzag Clover (T. medium) - A Picture of Genomic Similarities and Differences.</title>
        <authorList>
            <person name="Dluhosova J."/>
            <person name="Istvanek J."/>
            <person name="Nedelnik J."/>
            <person name="Repkova J."/>
        </authorList>
    </citation>
    <scope>NUCLEOTIDE SEQUENCE [LARGE SCALE GENOMIC DNA]</scope>
    <source>
        <strain evidence="3">cv. 10/8</strain>
        <tissue evidence="2">Leaf</tissue>
    </source>
</reference>
<dbReference type="Pfam" id="PF22936">
    <property type="entry name" value="Pol_BBD"/>
    <property type="match status" value="1"/>
</dbReference>
<name>A0A392TQC8_9FABA</name>
<proteinExistence type="predicted"/>
<evidence type="ECO:0000313" key="2">
    <source>
        <dbReference type="EMBL" id="MCI62854.1"/>
    </source>
</evidence>
<dbReference type="Proteomes" id="UP000265520">
    <property type="component" value="Unassembled WGS sequence"/>
</dbReference>
<feature type="non-terminal residue" evidence="2">
    <location>
        <position position="72"/>
    </location>
</feature>
<sequence>MAHQGTKTSAYDEVWFLDSGCSNHMVGTKEWLFDFNENVREFVKLDDDSRIQVQGKGNLKLCIGGITQVLSD</sequence>
<evidence type="ECO:0000313" key="3">
    <source>
        <dbReference type="Proteomes" id="UP000265520"/>
    </source>
</evidence>
<accession>A0A392TQC8</accession>